<dbReference type="EMBL" id="JAHRWL010000001">
    <property type="protein sequence ID" value="MBV2358217.1"/>
    <property type="molecule type" value="Genomic_DNA"/>
</dbReference>
<accession>A0ABS6N3J0</accession>
<evidence type="ECO:0000256" key="1">
    <source>
        <dbReference type="SAM" id="SignalP"/>
    </source>
</evidence>
<dbReference type="SMART" id="SM00318">
    <property type="entry name" value="SNc"/>
    <property type="match status" value="1"/>
</dbReference>
<dbReference type="PROSITE" id="PS50830">
    <property type="entry name" value="TNASE_3"/>
    <property type="match status" value="1"/>
</dbReference>
<feature type="chain" id="PRO_5047291342" evidence="1">
    <location>
        <begin position="19"/>
        <end position="216"/>
    </location>
</feature>
<comment type="caution">
    <text evidence="3">The sequence shown here is derived from an EMBL/GenBank/DDBJ whole genome shotgun (WGS) entry which is preliminary data.</text>
</comment>
<keyword evidence="1" id="KW-0732">Signal</keyword>
<organism evidence="3 4">
    <name type="scientific">Thalassococcus arenae</name>
    <dbReference type="NCBI Taxonomy" id="2851652"/>
    <lineage>
        <taxon>Bacteria</taxon>
        <taxon>Pseudomonadati</taxon>
        <taxon>Pseudomonadota</taxon>
        <taxon>Alphaproteobacteria</taxon>
        <taxon>Rhodobacterales</taxon>
        <taxon>Roseobacteraceae</taxon>
        <taxon>Thalassococcus</taxon>
    </lineage>
</organism>
<keyword evidence="4" id="KW-1185">Reference proteome</keyword>
<evidence type="ECO:0000313" key="4">
    <source>
        <dbReference type="Proteomes" id="UP001166293"/>
    </source>
</evidence>
<sequence length="216" mass="23458">MLRICSLLVLLCAGVAQAEIAGPVRVIDGDTLDVGGIRIRLFGIDAPEAGQRCGGQNAPVWPCGAWVVSNVKARLDGKNVSCEALDRDRYGRVVARCNLDGEDIARRLVQDGLAFAYRRYSWDYDLDEKGAAIAGRGLHGTGVQSPAAFRSAARQGAGTPQPDCAIKGNISASGRRVFHVPGQRWYDETRIDESKGERWFCSEADARNAGWRPAKR</sequence>
<protein>
    <submittedName>
        <fullName evidence="3">Thermonuclease family protein</fullName>
    </submittedName>
</protein>
<dbReference type="InterPro" id="IPR016071">
    <property type="entry name" value="Staphylococal_nuclease_OB-fold"/>
</dbReference>
<dbReference type="Pfam" id="PF00565">
    <property type="entry name" value="SNase"/>
    <property type="match status" value="1"/>
</dbReference>
<evidence type="ECO:0000313" key="3">
    <source>
        <dbReference type="EMBL" id="MBV2358217.1"/>
    </source>
</evidence>
<gene>
    <name evidence="3" type="ORF">KUH32_00380</name>
</gene>
<evidence type="ECO:0000259" key="2">
    <source>
        <dbReference type="PROSITE" id="PS50830"/>
    </source>
</evidence>
<proteinExistence type="predicted"/>
<dbReference type="Proteomes" id="UP001166293">
    <property type="component" value="Unassembled WGS sequence"/>
</dbReference>
<name>A0ABS6N3J0_9RHOB</name>
<reference evidence="3" key="1">
    <citation type="submission" date="2021-06" db="EMBL/GenBank/DDBJ databases">
        <title>Thalassococcus sp. CAU 1522 isolated from sea sand, Republic of Korea.</title>
        <authorList>
            <person name="Kim W."/>
        </authorList>
    </citation>
    <scope>NUCLEOTIDE SEQUENCE</scope>
    <source>
        <strain evidence="3">CAU 1522</strain>
    </source>
</reference>
<feature type="domain" description="TNase-like" evidence="2">
    <location>
        <begin position="25"/>
        <end position="118"/>
    </location>
</feature>
<dbReference type="RefSeq" id="WP_217776096.1">
    <property type="nucleotide sequence ID" value="NZ_JAHRWL010000001.1"/>
</dbReference>
<feature type="signal peptide" evidence="1">
    <location>
        <begin position="1"/>
        <end position="18"/>
    </location>
</feature>